<dbReference type="Proteomes" id="UP000887581">
    <property type="component" value="Unplaced"/>
</dbReference>
<keyword evidence="1" id="KW-1185">Reference proteome</keyword>
<proteinExistence type="predicted"/>
<evidence type="ECO:0000313" key="2">
    <source>
        <dbReference type="WBParaSite" id="sdigi.contig11.g1221.t1"/>
    </source>
</evidence>
<sequence length="119" mass="13747">MERRYLRPNGRCPVALNEGFWMSIICTSSSGESAVIAHEMDQVYASNVAIEVEKTLRENKESINHAVMKQVAPSEVNVVGIQYENLISLSFDQDELIRQEENRRRRIRERIINAALRKE</sequence>
<name>A0A915PDI0_9BILA</name>
<reference evidence="2" key="1">
    <citation type="submission" date="2022-11" db="UniProtKB">
        <authorList>
            <consortium name="WormBaseParasite"/>
        </authorList>
    </citation>
    <scope>IDENTIFICATION</scope>
</reference>
<dbReference type="AlphaFoldDB" id="A0A915PDI0"/>
<evidence type="ECO:0000313" key="1">
    <source>
        <dbReference type="Proteomes" id="UP000887581"/>
    </source>
</evidence>
<dbReference type="WBParaSite" id="sdigi.contig11.g1221.t1">
    <property type="protein sequence ID" value="sdigi.contig11.g1221.t1"/>
    <property type="gene ID" value="sdigi.contig11.g1221"/>
</dbReference>
<accession>A0A915PDI0</accession>
<organism evidence="1 2">
    <name type="scientific">Setaria digitata</name>
    <dbReference type="NCBI Taxonomy" id="48799"/>
    <lineage>
        <taxon>Eukaryota</taxon>
        <taxon>Metazoa</taxon>
        <taxon>Ecdysozoa</taxon>
        <taxon>Nematoda</taxon>
        <taxon>Chromadorea</taxon>
        <taxon>Rhabditida</taxon>
        <taxon>Spirurina</taxon>
        <taxon>Spiruromorpha</taxon>
        <taxon>Filarioidea</taxon>
        <taxon>Setariidae</taxon>
        <taxon>Setaria</taxon>
    </lineage>
</organism>
<protein>
    <submittedName>
        <fullName evidence="2">Uncharacterized protein</fullName>
    </submittedName>
</protein>